<dbReference type="GO" id="GO:0003677">
    <property type="term" value="F:DNA binding"/>
    <property type="evidence" value="ECO:0007669"/>
    <property type="project" value="InterPro"/>
</dbReference>
<proteinExistence type="inferred from homology"/>
<evidence type="ECO:0000256" key="3">
    <source>
        <dbReference type="ARBA" id="ARBA00022618"/>
    </source>
</evidence>
<dbReference type="Gene3D" id="1.10.3260.10">
    <property type="entry name" value="DNA ligase, ATP-dependent, N-terminal domain"/>
    <property type="match status" value="1"/>
</dbReference>
<evidence type="ECO:0000256" key="4">
    <source>
        <dbReference type="ARBA" id="ARBA00022705"/>
    </source>
</evidence>
<keyword evidence="2 15" id="KW-0436">Ligase</keyword>
<sequence length="517" mass="54217">MVDAAGRAAATRSRNAKTAAFAEVLGRLRPDEAPAAVGLLLGRPVQGRLGVGWRTLRRGLPAAAETGTLSIGDVDRAFGDLADAHGPGSAARRSAALTGLLAAATRVEQDFLIRVMTGEVRTGALSGIVTDAVATAVRLPKETVRRAAMLSGDLGATAAAALRGDDLERIDLTPGVAVQPMLAASAPDVAEAVSVTGPASVEYKLDGARLQVHRVGGRVRAYTRSLAEVTERVPEIVELVRALPGGDLVLDGETLTLDEDGRARPFQDTMSRFGGAATEGELPVELSVSFFDLLYGDGRSLIDEPLRVRRRLLRAMVGGSLIAGVETAPGDPDPAAAAQAVLDEALAAGHEGVVVKSLAAPYAAGRRGAHWVKVKPVFTFDLVVLAVERGSGRRSGWLSNLHLGARDPEGRFGDPGGFVMVGKTFKGLTDELLRWQTEYFPTIAEGDDGYVLALEPTTVVEIAIDGVQRSSRYPGGIALRFARVKRYRIGDDAKPPSEADTVADLLRNAPGPAGLAQ</sequence>
<dbReference type="KEGG" id="git:C6V83_11850"/>
<evidence type="ECO:0000256" key="10">
    <source>
        <dbReference type="ARBA" id="ARBA00023204"/>
    </source>
</evidence>
<accession>A0A2S0KKJ1</accession>
<organism evidence="15 16">
    <name type="scientific">Gordonia iterans</name>
    <dbReference type="NCBI Taxonomy" id="1004901"/>
    <lineage>
        <taxon>Bacteria</taxon>
        <taxon>Bacillati</taxon>
        <taxon>Actinomycetota</taxon>
        <taxon>Actinomycetes</taxon>
        <taxon>Mycobacteriales</taxon>
        <taxon>Gordoniaceae</taxon>
        <taxon>Gordonia</taxon>
    </lineage>
</organism>
<feature type="domain" description="ATP-dependent DNA ligase family profile" evidence="14">
    <location>
        <begin position="279"/>
        <end position="407"/>
    </location>
</feature>
<keyword evidence="16" id="KW-1185">Reference proteome</keyword>
<comment type="similarity">
    <text evidence="13">Belongs to the ATP-dependent DNA ligase family.</text>
</comment>
<dbReference type="PROSITE" id="PS50160">
    <property type="entry name" value="DNA_LIGASE_A3"/>
    <property type="match status" value="1"/>
</dbReference>
<keyword evidence="4" id="KW-0235">DNA replication</keyword>
<dbReference type="InterPro" id="IPR012340">
    <property type="entry name" value="NA-bd_OB-fold"/>
</dbReference>
<dbReference type="GO" id="GO:0051301">
    <property type="term" value="P:cell division"/>
    <property type="evidence" value="ECO:0007669"/>
    <property type="project" value="UniProtKB-KW"/>
</dbReference>
<evidence type="ECO:0000256" key="12">
    <source>
        <dbReference type="ARBA" id="ARBA00034003"/>
    </source>
</evidence>
<dbReference type="GO" id="GO:0003910">
    <property type="term" value="F:DNA ligase (ATP) activity"/>
    <property type="evidence" value="ECO:0007669"/>
    <property type="project" value="UniProtKB-EC"/>
</dbReference>
<evidence type="ECO:0000256" key="5">
    <source>
        <dbReference type="ARBA" id="ARBA00022723"/>
    </source>
</evidence>
<keyword evidence="9" id="KW-0233">DNA recombination</keyword>
<evidence type="ECO:0000256" key="9">
    <source>
        <dbReference type="ARBA" id="ARBA00023172"/>
    </source>
</evidence>
<reference evidence="15 16" key="1">
    <citation type="submission" date="2018-03" db="EMBL/GenBank/DDBJ databases">
        <title>Characteristics and genome of n-alkane degrading marine bacteria Gordonia iterans isolated from crude oil contaminated in Tae-an, South Korea.</title>
        <authorList>
            <person name="Lee S.-S."/>
            <person name="Kim H."/>
        </authorList>
    </citation>
    <scope>NUCLEOTIDE SEQUENCE [LARGE SCALE GENOMIC DNA]</scope>
    <source>
        <strain evidence="15 16">Co17</strain>
    </source>
</reference>
<comment type="catalytic activity">
    <reaction evidence="12">
        <text>ATP + (deoxyribonucleotide)n-3'-hydroxyl + 5'-phospho-(deoxyribonucleotide)m = (deoxyribonucleotide)n+m + AMP + diphosphate.</text>
        <dbReference type="EC" id="6.5.1.1"/>
    </reaction>
</comment>
<dbReference type="GO" id="GO:0005524">
    <property type="term" value="F:ATP binding"/>
    <property type="evidence" value="ECO:0007669"/>
    <property type="project" value="UniProtKB-KW"/>
</dbReference>
<keyword evidence="8" id="KW-0067">ATP-binding</keyword>
<dbReference type="Pfam" id="PF01068">
    <property type="entry name" value="DNA_ligase_A_M"/>
    <property type="match status" value="1"/>
</dbReference>
<dbReference type="GO" id="GO:0071897">
    <property type="term" value="P:DNA biosynthetic process"/>
    <property type="evidence" value="ECO:0007669"/>
    <property type="project" value="InterPro"/>
</dbReference>
<dbReference type="AlphaFoldDB" id="A0A2S0KKJ1"/>
<dbReference type="InterPro" id="IPR012310">
    <property type="entry name" value="DNA_ligase_ATP-dep_cent"/>
</dbReference>
<keyword evidence="7" id="KW-0227">DNA damage</keyword>
<dbReference type="OrthoDB" id="3733803at2"/>
<dbReference type="SUPFAM" id="SSF56091">
    <property type="entry name" value="DNA ligase/mRNA capping enzyme, catalytic domain"/>
    <property type="match status" value="1"/>
</dbReference>
<evidence type="ECO:0000313" key="16">
    <source>
        <dbReference type="Proteomes" id="UP000239814"/>
    </source>
</evidence>
<dbReference type="Proteomes" id="UP000239814">
    <property type="component" value="Chromosome"/>
</dbReference>
<keyword evidence="3" id="KW-0132">Cell division</keyword>
<keyword evidence="10" id="KW-0234">DNA repair</keyword>
<dbReference type="GO" id="GO:0006281">
    <property type="term" value="P:DNA repair"/>
    <property type="evidence" value="ECO:0007669"/>
    <property type="project" value="UniProtKB-KW"/>
</dbReference>
<keyword evidence="6" id="KW-0547">Nucleotide-binding</keyword>
<evidence type="ECO:0000256" key="2">
    <source>
        <dbReference type="ARBA" id="ARBA00022598"/>
    </source>
</evidence>
<dbReference type="SUPFAM" id="SSF117018">
    <property type="entry name" value="ATP-dependent DNA ligase DNA-binding domain"/>
    <property type="match status" value="1"/>
</dbReference>
<evidence type="ECO:0000259" key="14">
    <source>
        <dbReference type="PROSITE" id="PS50160"/>
    </source>
</evidence>
<dbReference type="PANTHER" id="PTHR45674">
    <property type="entry name" value="DNA LIGASE 1/3 FAMILY MEMBER"/>
    <property type="match status" value="1"/>
</dbReference>
<evidence type="ECO:0000256" key="11">
    <source>
        <dbReference type="ARBA" id="ARBA00023306"/>
    </source>
</evidence>
<dbReference type="InterPro" id="IPR012308">
    <property type="entry name" value="DNA_ligase_ATP-dep_N"/>
</dbReference>
<dbReference type="Gene3D" id="2.40.50.140">
    <property type="entry name" value="Nucleic acid-binding proteins"/>
    <property type="match status" value="1"/>
</dbReference>
<dbReference type="Pfam" id="PF04675">
    <property type="entry name" value="DNA_ligase_A_N"/>
    <property type="match status" value="1"/>
</dbReference>
<dbReference type="GO" id="GO:0006260">
    <property type="term" value="P:DNA replication"/>
    <property type="evidence" value="ECO:0007669"/>
    <property type="project" value="UniProtKB-KW"/>
</dbReference>
<evidence type="ECO:0000256" key="7">
    <source>
        <dbReference type="ARBA" id="ARBA00022763"/>
    </source>
</evidence>
<dbReference type="EMBL" id="CP027433">
    <property type="protein sequence ID" value="AVM02205.1"/>
    <property type="molecule type" value="Genomic_DNA"/>
</dbReference>
<gene>
    <name evidence="15" type="ORF">C6V83_11850</name>
</gene>
<evidence type="ECO:0000256" key="13">
    <source>
        <dbReference type="RuleBase" id="RU004196"/>
    </source>
</evidence>
<keyword evidence="11" id="KW-0131">Cell cycle</keyword>
<dbReference type="NCBIfam" id="TIGR00574">
    <property type="entry name" value="dnl1"/>
    <property type="match status" value="1"/>
</dbReference>
<evidence type="ECO:0000256" key="6">
    <source>
        <dbReference type="ARBA" id="ARBA00022741"/>
    </source>
</evidence>
<dbReference type="GO" id="GO:0046872">
    <property type="term" value="F:metal ion binding"/>
    <property type="evidence" value="ECO:0007669"/>
    <property type="project" value="UniProtKB-KW"/>
</dbReference>
<evidence type="ECO:0000256" key="8">
    <source>
        <dbReference type="ARBA" id="ARBA00022840"/>
    </source>
</evidence>
<protein>
    <recommendedName>
        <fullName evidence="1">DNA ligase (ATP)</fullName>
        <ecNumber evidence="1">6.5.1.1</ecNumber>
    </recommendedName>
</protein>
<dbReference type="InterPro" id="IPR050191">
    <property type="entry name" value="ATP-dep_DNA_ligase"/>
</dbReference>
<keyword evidence="5" id="KW-0479">Metal-binding</keyword>
<dbReference type="InterPro" id="IPR000977">
    <property type="entry name" value="DNA_ligase_ATP-dep"/>
</dbReference>
<dbReference type="EC" id="6.5.1.1" evidence="1"/>
<dbReference type="Pfam" id="PF04679">
    <property type="entry name" value="DNA_ligase_A_C"/>
    <property type="match status" value="1"/>
</dbReference>
<name>A0A2S0KKJ1_9ACTN</name>
<dbReference type="NCBIfam" id="NF002868">
    <property type="entry name" value="PRK03180.1"/>
    <property type="match status" value="1"/>
</dbReference>
<evidence type="ECO:0000256" key="1">
    <source>
        <dbReference type="ARBA" id="ARBA00012727"/>
    </source>
</evidence>
<dbReference type="SUPFAM" id="SSF50249">
    <property type="entry name" value="Nucleic acid-binding proteins"/>
    <property type="match status" value="1"/>
</dbReference>
<dbReference type="InterPro" id="IPR012309">
    <property type="entry name" value="DNA_ligase_ATP-dep_C"/>
</dbReference>
<dbReference type="PANTHER" id="PTHR45674:SF13">
    <property type="entry name" value="DNA LIGASE-RELATED"/>
    <property type="match status" value="1"/>
</dbReference>
<dbReference type="InterPro" id="IPR036599">
    <property type="entry name" value="DNA_ligase_N_sf"/>
</dbReference>
<dbReference type="Gene3D" id="3.30.470.30">
    <property type="entry name" value="DNA ligase/mRNA capping enzyme"/>
    <property type="match status" value="1"/>
</dbReference>
<evidence type="ECO:0000313" key="15">
    <source>
        <dbReference type="EMBL" id="AVM02205.1"/>
    </source>
</evidence>
<dbReference type="GO" id="GO:0006310">
    <property type="term" value="P:DNA recombination"/>
    <property type="evidence" value="ECO:0007669"/>
    <property type="project" value="UniProtKB-KW"/>
</dbReference>